<dbReference type="CDD" id="cd13399">
    <property type="entry name" value="Slt35-like"/>
    <property type="match status" value="1"/>
</dbReference>
<reference evidence="4 5" key="1">
    <citation type="submission" date="2016-09" db="EMBL/GenBank/DDBJ databases">
        <title>Alteromonas lipolytica, a new species isolated from sea water.</title>
        <authorList>
            <person name="Wu Y.-H."/>
            <person name="Cheng H."/>
            <person name="Xu X.-W."/>
        </authorList>
    </citation>
    <scope>NUCLEOTIDE SEQUENCE [LARGE SCALE GENOMIC DNA]</scope>
    <source>
        <strain evidence="4 5">JW12</strain>
    </source>
</reference>
<dbReference type="FunFam" id="1.10.8.350:FF:000001">
    <property type="entry name" value="Lytic murein transglycosylase B"/>
    <property type="match status" value="1"/>
</dbReference>
<name>A0A1E8FBB4_9ALTE</name>
<evidence type="ECO:0000259" key="3">
    <source>
        <dbReference type="Pfam" id="PF13406"/>
    </source>
</evidence>
<dbReference type="SUPFAM" id="SSF47090">
    <property type="entry name" value="PGBD-like"/>
    <property type="match status" value="1"/>
</dbReference>
<organism evidence="4 5">
    <name type="scientific">Alteromonas lipolytica</name>
    <dbReference type="NCBI Taxonomy" id="1856405"/>
    <lineage>
        <taxon>Bacteria</taxon>
        <taxon>Pseudomonadati</taxon>
        <taxon>Pseudomonadota</taxon>
        <taxon>Gammaproteobacteria</taxon>
        <taxon>Alteromonadales</taxon>
        <taxon>Alteromonadaceae</taxon>
        <taxon>Alteromonas/Salinimonas group</taxon>
        <taxon>Alteromonas</taxon>
    </lineage>
</organism>
<comment type="caution">
    <text evidence="4">The sequence shown here is derived from an EMBL/GenBank/DDBJ whole genome shotgun (WGS) entry which is preliminary data.</text>
</comment>
<dbReference type="InterPro" id="IPR011970">
    <property type="entry name" value="MltB_2"/>
</dbReference>
<dbReference type="InterPro" id="IPR002477">
    <property type="entry name" value="Peptidoglycan-bd-like"/>
</dbReference>
<feature type="domain" description="Transglycosylase SLT" evidence="3">
    <location>
        <begin position="56"/>
        <end position="347"/>
    </location>
</feature>
<protein>
    <submittedName>
        <fullName evidence="4">Lytic transglycosylase</fullName>
    </submittedName>
</protein>
<dbReference type="Gene3D" id="1.10.8.350">
    <property type="entry name" value="Bacterial muramidase"/>
    <property type="match status" value="1"/>
</dbReference>
<dbReference type="AlphaFoldDB" id="A0A1E8FBB4"/>
<feature type="chain" id="PRO_5009213980" evidence="1">
    <location>
        <begin position="39"/>
        <end position="430"/>
    </location>
</feature>
<dbReference type="Proteomes" id="UP000176037">
    <property type="component" value="Unassembled WGS sequence"/>
</dbReference>
<feature type="domain" description="Peptidoglycan binding-like" evidence="2">
    <location>
        <begin position="366"/>
        <end position="421"/>
    </location>
</feature>
<dbReference type="PANTHER" id="PTHR30163:SF8">
    <property type="entry name" value="LYTIC MUREIN TRANSGLYCOSYLASE"/>
    <property type="match status" value="1"/>
</dbReference>
<dbReference type="Pfam" id="PF13406">
    <property type="entry name" value="SLT_2"/>
    <property type="match status" value="1"/>
</dbReference>
<dbReference type="InterPro" id="IPR043426">
    <property type="entry name" value="MltB-like"/>
</dbReference>
<dbReference type="InterPro" id="IPR036366">
    <property type="entry name" value="PGBDSf"/>
</dbReference>
<keyword evidence="1" id="KW-0732">Signal</keyword>
<dbReference type="STRING" id="1856405.BFC17_02760"/>
<dbReference type="Gene3D" id="1.10.101.10">
    <property type="entry name" value="PGBD-like superfamily/PGBD"/>
    <property type="match status" value="1"/>
</dbReference>
<evidence type="ECO:0000256" key="1">
    <source>
        <dbReference type="SAM" id="SignalP"/>
    </source>
</evidence>
<accession>A0A1E8FBB4</accession>
<dbReference type="NCBIfam" id="TIGR02283">
    <property type="entry name" value="MltB_2"/>
    <property type="match status" value="1"/>
</dbReference>
<dbReference type="InterPro" id="IPR023346">
    <property type="entry name" value="Lysozyme-like_dom_sf"/>
</dbReference>
<evidence type="ECO:0000313" key="4">
    <source>
        <dbReference type="EMBL" id="OFI33199.1"/>
    </source>
</evidence>
<dbReference type="GO" id="GO:0008933">
    <property type="term" value="F:peptidoglycan lytic transglycosylase activity"/>
    <property type="evidence" value="ECO:0007669"/>
    <property type="project" value="TreeGrafter"/>
</dbReference>
<dbReference type="InterPro" id="IPR031304">
    <property type="entry name" value="SLT_2"/>
</dbReference>
<dbReference type="EMBL" id="MJIC01000015">
    <property type="protein sequence ID" value="OFI33199.1"/>
    <property type="molecule type" value="Genomic_DNA"/>
</dbReference>
<dbReference type="GO" id="GO:0009253">
    <property type="term" value="P:peptidoglycan catabolic process"/>
    <property type="evidence" value="ECO:0007669"/>
    <property type="project" value="TreeGrafter"/>
</dbReference>
<gene>
    <name evidence="4" type="ORF">BFC17_02760</name>
</gene>
<dbReference type="Gene3D" id="1.10.530.10">
    <property type="match status" value="1"/>
</dbReference>
<evidence type="ECO:0000259" key="2">
    <source>
        <dbReference type="Pfam" id="PF01471"/>
    </source>
</evidence>
<proteinExistence type="predicted"/>
<dbReference type="PANTHER" id="PTHR30163">
    <property type="entry name" value="MEMBRANE-BOUND LYTIC MUREIN TRANSGLYCOSYLASE B"/>
    <property type="match status" value="1"/>
</dbReference>
<dbReference type="InterPro" id="IPR036365">
    <property type="entry name" value="PGBD-like_sf"/>
</dbReference>
<evidence type="ECO:0000313" key="5">
    <source>
        <dbReference type="Proteomes" id="UP000176037"/>
    </source>
</evidence>
<dbReference type="Pfam" id="PF01471">
    <property type="entry name" value="PG_binding_1"/>
    <property type="match status" value="1"/>
</dbReference>
<dbReference type="SUPFAM" id="SSF53955">
    <property type="entry name" value="Lysozyme-like"/>
    <property type="match status" value="1"/>
</dbReference>
<feature type="signal peptide" evidence="1">
    <location>
        <begin position="1"/>
        <end position="38"/>
    </location>
</feature>
<keyword evidence="5" id="KW-1185">Reference proteome</keyword>
<sequence>MRLVPGRLSAKGQRLFSRLTSCTILSIAALASLPGAMAQQGDDETSVATADPKQVFATCKQGLQQSAVEYGITPETAVQVFANIKYQPRVIELDRSQPEFVQTFPGYFSKRVNDWRINKGRALAGEHKALLKKLVKQYGIPAQYLLAFWGLETNFGGYKGKMPVLDSLATLACDPRRSKFFTKELLTAVKLLEEQSLEQDKMLGSWAGAMGHTQFMPSAYANYAVDGDGDGQINLWESEADALTSAANFLSQLGWQPGFRWGREVKLPAGFDYSLLGYNKRRTVTQWNEAGVTRADGQPLGSSDINAYLVMPAGHEGPTFLAYPNFRVIMRWNNSEFYAIAVGRLADRIAGDGPMLASLPPLPNYRRDDIKAMQQQLNAKGIEVGGADGILGPATREGIREYQRRNDMIADGFPSIAVMESLGISITPTS</sequence>